<keyword evidence="2" id="KW-1185">Reference proteome</keyword>
<accession>B9SLY8</accession>
<proteinExistence type="predicted"/>
<reference evidence="2" key="1">
    <citation type="journal article" date="2010" name="Nat. Biotechnol.">
        <title>Draft genome sequence of the oilseed species Ricinus communis.</title>
        <authorList>
            <person name="Chan A.P."/>
            <person name="Crabtree J."/>
            <person name="Zhao Q."/>
            <person name="Lorenzi H."/>
            <person name="Orvis J."/>
            <person name="Puiu D."/>
            <person name="Melake-Berhan A."/>
            <person name="Jones K.M."/>
            <person name="Redman J."/>
            <person name="Chen G."/>
            <person name="Cahoon E.B."/>
            <person name="Gedil M."/>
            <person name="Stanke M."/>
            <person name="Haas B.J."/>
            <person name="Wortman J.R."/>
            <person name="Fraser-Liggett C.M."/>
            <person name="Ravel J."/>
            <person name="Rabinowicz P.D."/>
        </authorList>
    </citation>
    <scope>NUCLEOTIDE SEQUENCE [LARGE SCALE GENOMIC DNA]</scope>
    <source>
        <strain evidence="2">cv. Hale</strain>
    </source>
</reference>
<dbReference type="InParanoid" id="B9SLY8"/>
<evidence type="ECO:0000313" key="2">
    <source>
        <dbReference type="Proteomes" id="UP000008311"/>
    </source>
</evidence>
<name>B9SLY8_RICCO</name>
<organism evidence="1 2">
    <name type="scientific">Ricinus communis</name>
    <name type="common">Castor bean</name>
    <dbReference type="NCBI Taxonomy" id="3988"/>
    <lineage>
        <taxon>Eukaryota</taxon>
        <taxon>Viridiplantae</taxon>
        <taxon>Streptophyta</taxon>
        <taxon>Embryophyta</taxon>
        <taxon>Tracheophyta</taxon>
        <taxon>Spermatophyta</taxon>
        <taxon>Magnoliopsida</taxon>
        <taxon>eudicotyledons</taxon>
        <taxon>Gunneridae</taxon>
        <taxon>Pentapetalae</taxon>
        <taxon>rosids</taxon>
        <taxon>fabids</taxon>
        <taxon>Malpighiales</taxon>
        <taxon>Euphorbiaceae</taxon>
        <taxon>Acalyphoideae</taxon>
        <taxon>Acalypheae</taxon>
        <taxon>Ricinus</taxon>
    </lineage>
</organism>
<sequence length="86" mass="9658">MPNGVLDFSNERSVLLSKFCIPYFTIIYNHFMNYNQSFQGSFDDPRSIGVATITSGCVQSRHCSIGAEVANGSKFTANLQSRWWPT</sequence>
<protein>
    <submittedName>
        <fullName evidence="1">Uncharacterized protein</fullName>
    </submittedName>
</protein>
<dbReference type="AlphaFoldDB" id="B9SLY8"/>
<dbReference type="EMBL" id="EQ974023">
    <property type="protein sequence ID" value="EEF35379.1"/>
    <property type="molecule type" value="Genomic_DNA"/>
</dbReference>
<gene>
    <name evidence="1" type="ORF">RCOM_1310060</name>
</gene>
<evidence type="ECO:0000313" key="1">
    <source>
        <dbReference type="EMBL" id="EEF35379.1"/>
    </source>
</evidence>
<dbReference type="Proteomes" id="UP000008311">
    <property type="component" value="Unassembled WGS sequence"/>
</dbReference>